<dbReference type="Gene3D" id="1.20.120.450">
    <property type="entry name" value="dinb family like domain"/>
    <property type="match status" value="1"/>
</dbReference>
<organism evidence="2 3">
    <name type="scientific">Streptomyces xanthochromogenes</name>
    <dbReference type="NCBI Taxonomy" id="67384"/>
    <lineage>
        <taxon>Bacteria</taxon>
        <taxon>Bacillati</taxon>
        <taxon>Actinomycetota</taxon>
        <taxon>Actinomycetes</taxon>
        <taxon>Kitasatosporales</taxon>
        <taxon>Streptomycetaceae</taxon>
        <taxon>Streptomyces</taxon>
    </lineage>
</organism>
<gene>
    <name evidence="2" type="ORF">GCM10010326_55590</name>
</gene>
<feature type="region of interest" description="Disordered" evidence="1">
    <location>
        <begin position="1"/>
        <end position="20"/>
    </location>
</feature>
<dbReference type="SUPFAM" id="SSF109854">
    <property type="entry name" value="DinB/YfiT-like putative metalloenzymes"/>
    <property type="match status" value="1"/>
</dbReference>
<proteinExistence type="predicted"/>
<comment type="caution">
    <text evidence="2">The sequence shown here is derived from an EMBL/GenBank/DDBJ whole genome shotgun (WGS) entry which is preliminary data.</text>
</comment>
<evidence type="ECO:0008006" key="4">
    <source>
        <dbReference type="Google" id="ProtNLM"/>
    </source>
</evidence>
<evidence type="ECO:0000256" key="1">
    <source>
        <dbReference type="SAM" id="MobiDB-lite"/>
    </source>
</evidence>
<evidence type="ECO:0000313" key="2">
    <source>
        <dbReference type="EMBL" id="GGY54165.1"/>
    </source>
</evidence>
<accession>A0ABQ3AJW4</accession>
<keyword evidence="3" id="KW-1185">Reference proteome</keyword>
<dbReference type="InterPro" id="IPR034660">
    <property type="entry name" value="DinB/YfiT-like"/>
</dbReference>
<evidence type="ECO:0000313" key="3">
    <source>
        <dbReference type="Proteomes" id="UP000600946"/>
    </source>
</evidence>
<reference evidence="3" key="1">
    <citation type="journal article" date="2019" name="Int. J. Syst. Evol. Microbiol.">
        <title>The Global Catalogue of Microorganisms (GCM) 10K type strain sequencing project: providing services to taxonomists for standard genome sequencing and annotation.</title>
        <authorList>
            <consortium name="The Broad Institute Genomics Platform"/>
            <consortium name="The Broad Institute Genome Sequencing Center for Infectious Disease"/>
            <person name="Wu L."/>
            <person name="Ma J."/>
        </authorList>
    </citation>
    <scope>NUCLEOTIDE SEQUENCE [LARGE SCALE GENOMIC DNA]</scope>
    <source>
        <strain evidence="3">JCM 4594</strain>
    </source>
</reference>
<dbReference type="Proteomes" id="UP000600946">
    <property type="component" value="Unassembled WGS sequence"/>
</dbReference>
<name>A0ABQ3AJW4_9ACTN</name>
<dbReference type="Pfam" id="PF04978">
    <property type="entry name" value="MST"/>
    <property type="match status" value="1"/>
</dbReference>
<dbReference type="EMBL" id="BMUU01000011">
    <property type="protein sequence ID" value="GGY54165.1"/>
    <property type="molecule type" value="Genomic_DNA"/>
</dbReference>
<dbReference type="InterPro" id="IPR007061">
    <property type="entry name" value="MST-like"/>
</dbReference>
<protein>
    <recommendedName>
        <fullName evidence="4">Mini-circle protein</fullName>
    </recommendedName>
</protein>
<sequence length="178" mass="19494">MTTSSVPPAETSARTEPDLQAPERAMLEGWLEYHRETLAQKCSGLTDEEVKRAAVPTSELTLLGLQRHLSEVERWWFVTVFAGGTDEGVYGTEEDPDGDFHFGPQDTYAEALATWRGEVAAARAAAAGHALDELGVGTARGGRHFSLRWIYTHMIEEYARHNGHADLLREAIDGATGA</sequence>